<evidence type="ECO:0000313" key="5">
    <source>
        <dbReference type="Proteomes" id="UP001156881"/>
    </source>
</evidence>
<reference evidence="2" key="1">
    <citation type="journal article" date="2014" name="Int. J. Syst. Evol. Microbiol.">
        <title>Complete genome of a new Firmicutes species belonging to the dominant human colonic microbiota ('Ruminococcus bicirculans') reveals two chromosomes and a selective capacity to utilize plant glucans.</title>
        <authorList>
            <consortium name="NISC Comparative Sequencing Program"/>
            <person name="Wegmann U."/>
            <person name="Louis P."/>
            <person name="Goesmann A."/>
            <person name="Henrissat B."/>
            <person name="Duncan S.H."/>
            <person name="Flint H.J."/>
        </authorList>
    </citation>
    <scope>NUCLEOTIDE SEQUENCE</scope>
    <source>
        <strain evidence="2">NBRC 107710</strain>
    </source>
</reference>
<reference evidence="3 4" key="3">
    <citation type="submission" date="2020-08" db="EMBL/GenBank/DDBJ databases">
        <title>Genomic Encyclopedia of Type Strains, Phase IV (KMG-IV): sequencing the most valuable type-strain genomes for metagenomic binning, comparative biology and taxonomic classification.</title>
        <authorList>
            <person name="Goeker M."/>
        </authorList>
    </citation>
    <scope>NUCLEOTIDE SEQUENCE [LARGE SCALE GENOMIC DNA]</scope>
    <source>
        <strain evidence="3 4">DSM 24105</strain>
    </source>
</reference>
<dbReference type="EMBL" id="BSPG01000064">
    <property type="protein sequence ID" value="GLS46964.1"/>
    <property type="molecule type" value="Genomic_DNA"/>
</dbReference>
<gene>
    <name evidence="2" type="ORF">GCM10007884_49640</name>
    <name evidence="3" type="ORF">GGR33_005150</name>
</gene>
<feature type="region of interest" description="Disordered" evidence="1">
    <location>
        <begin position="102"/>
        <end position="156"/>
    </location>
</feature>
<keyword evidence="5" id="KW-1185">Reference proteome</keyword>
<protein>
    <submittedName>
        <fullName evidence="3">Uncharacterized protein</fullName>
    </submittedName>
</protein>
<evidence type="ECO:0000313" key="3">
    <source>
        <dbReference type="EMBL" id="MBB3905609.1"/>
    </source>
</evidence>
<dbReference type="EMBL" id="JACIDN010000015">
    <property type="protein sequence ID" value="MBB3905609.1"/>
    <property type="molecule type" value="Genomic_DNA"/>
</dbReference>
<comment type="caution">
    <text evidence="3">The sequence shown here is derived from an EMBL/GenBank/DDBJ whole genome shotgun (WGS) entry which is preliminary data.</text>
</comment>
<dbReference type="Proteomes" id="UP000517759">
    <property type="component" value="Unassembled WGS sequence"/>
</dbReference>
<evidence type="ECO:0000313" key="4">
    <source>
        <dbReference type="Proteomes" id="UP000517759"/>
    </source>
</evidence>
<sequence>MVRKTTAAEAGTAAAGRPDDRLRTTLIVDKGLITALKVIAVERHCAVNDLIVEAIEAALAAYGDTPDRPVRPVGSGSVETMLTGLRRDIEDLVARVGALEGRAAQTSAKGKRNAVARLPPESRAPPRHKPEDRPGRTARPAEPAEPEEQARPRLDVAGVRREAAALIGAQGTPMAHRALLSALTTRFTLPGKDISENLRTILVHPRATGFVLVKGQGYALDRQDER</sequence>
<proteinExistence type="predicted"/>
<organism evidence="3 4">
    <name type="scientific">Methylobacterium brachythecii</name>
    <dbReference type="NCBI Taxonomy" id="1176177"/>
    <lineage>
        <taxon>Bacteria</taxon>
        <taxon>Pseudomonadati</taxon>
        <taxon>Pseudomonadota</taxon>
        <taxon>Alphaproteobacteria</taxon>
        <taxon>Hyphomicrobiales</taxon>
        <taxon>Methylobacteriaceae</taxon>
        <taxon>Methylobacterium</taxon>
    </lineage>
</organism>
<reference evidence="5" key="2">
    <citation type="journal article" date="2019" name="Int. J. Syst. Evol. Microbiol.">
        <title>The Global Catalogue of Microorganisms (GCM) 10K type strain sequencing project: providing services to taxonomists for standard genome sequencing and annotation.</title>
        <authorList>
            <consortium name="The Broad Institute Genomics Platform"/>
            <consortium name="The Broad Institute Genome Sequencing Center for Infectious Disease"/>
            <person name="Wu L."/>
            <person name="Ma J."/>
        </authorList>
    </citation>
    <scope>NUCLEOTIDE SEQUENCE [LARGE SCALE GENOMIC DNA]</scope>
    <source>
        <strain evidence="5">NBRC 107710</strain>
    </source>
</reference>
<dbReference type="RefSeq" id="WP_183513671.1">
    <property type="nucleotide sequence ID" value="NZ_BSPG01000064.1"/>
</dbReference>
<evidence type="ECO:0000256" key="1">
    <source>
        <dbReference type="SAM" id="MobiDB-lite"/>
    </source>
</evidence>
<reference evidence="2" key="4">
    <citation type="submission" date="2023-01" db="EMBL/GenBank/DDBJ databases">
        <title>Draft genome sequence of Methylobacterium brachythecii strain NBRC 107710.</title>
        <authorList>
            <person name="Sun Q."/>
            <person name="Mori K."/>
        </authorList>
    </citation>
    <scope>NUCLEOTIDE SEQUENCE</scope>
    <source>
        <strain evidence="2">NBRC 107710</strain>
    </source>
</reference>
<evidence type="ECO:0000313" key="2">
    <source>
        <dbReference type="EMBL" id="GLS46964.1"/>
    </source>
</evidence>
<name>A0A7W6AQK0_9HYPH</name>
<accession>A0A7W6AQK0</accession>
<dbReference type="AlphaFoldDB" id="A0A7W6AQK0"/>
<dbReference type="Proteomes" id="UP001156881">
    <property type="component" value="Unassembled WGS sequence"/>
</dbReference>